<dbReference type="SUPFAM" id="SSF56112">
    <property type="entry name" value="Protein kinase-like (PK-like)"/>
    <property type="match status" value="1"/>
</dbReference>
<dbReference type="RefSeq" id="WP_074599820.1">
    <property type="nucleotide sequence ID" value="NZ_FNHF01000003.1"/>
</dbReference>
<protein>
    <submittedName>
        <fullName evidence="2">Fructosamine-3-kinase</fullName>
    </submittedName>
</protein>
<dbReference type="Gene3D" id="3.90.1200.10">
    <property type="match status" value="1"/>
</dbReference>
<dbReference type="OrthoDB" id="5291879at2"/>
<dbReference type="InterPro" id="IPR011009">
    <property type="entry name" value="Kinase-like_dom_sf"/>
</dbReference>
<evidence type="ECO:0000313" key="2">
    <source>
        <dbReference type="EMBL" id="SDM51170.1"/>
    </source>
</evidence>
<dbReference type="EMBL" id="FNHF01000003">
    <property type="protein sequence ID" value="SDM51170.1"/>
    <property type="molecule type" value="Genomic_DNA"/>
</dbReference>
<dbReference type="STRING" id="482461.SAMN05216244_2730"/>
<keyword evidence="1" id="KW-0808">Transferase</keyword>
<dbReference type="AlphaFoldDB" id="A0A1G9TTR5"/>
<dbReference type="PANTHER" id="PTHR12149">
    <property type="entry name" value="FRUCTOSAMINE 3 KINASE-RELATED PROTEIN"/>
    <property type="match status" value="1"/>
</dbReference>
<comment type="similarity">
    <text evidence="1">Belongs to the fructosamine kinase family.</text>
</comment>
<reference evidence="3" key="1">
    <citation type="submission" date="2016-10" db="EMBL/GenBank/DDBJ databases">
        <authorList>
            <person name="Varghese N."/>
            <person name="Submissions S."/>
        </authorList>
    </citation>
    <scope>NUCLEOTIDE SEQUENCE [LARGE SCALE GENOMIC DNA]</scope>
    <source>
        <strain evidence="3">CGMCC 1.6199</strain>
    </source>
</reference>
<gene>
    <name evidence="2" type="ORF">SAMN05216244_2730</name>
</gene>
<sequence length="289" mass="33014">MEQLIKEKLVAIGDSSAVHKIHQVGGGDINQAYYVRTREREYFIKGNNNIPPHFFRVEAKGLRYIKETKTVAVPELFDYDEPENGETGLLVMDWIEGSSSGSTPELLGRKVAAMHQHQNSQHGFSEDTFIGALPQPNGLYDNWLTYYREQRLKPQFHTAISQGNMPETRRKRMTVLLDRLDDWIPSSVSPSLLHGDLWGGNWLPGPNGEPFLIDPSILFGDRLFELAFTEVFGGFPDDFYKAYKEASPIPDYYPDVKPLYQLYYLLVHLNMFGEAYGSLVDRILNEYVG</sequence>
<dbReference type="Gene3D" id="3.30.200.20">
    <property type="entry name" value="Phosphorylase Kinase, domain 1"/>
    <property type="match status" value="1"/>
</dbReference>
<name>A0A1G9TTR5_9BACI</name>
<dbReference type="GO" id="GO:0016301">
    <property type="term" value="F:kinase activity"/>
    <property type="evidence" value="ECO:0007669"/>
    <property type="project" value="UniProtKB-UniRule"/>
</dbReference>
<organism evidence="2 3">
    <name type="scientific">Sediminibacillus halophilus</name>
    <dbReference type="NCBI Taxonomy" id="482461"/>
    <lineage>
        <taxon>Bacteria</taxon>
        <taxon>Bacillati</taxon>
        <taxon>Bacillota</taxon>
        <taxon>Bacilli</taxon>
        <taxon>Bacillales</taxon>
        <taxon>Bacillaceae</taxon>
        <taxon>Sediminibacillus</taxon>
    </lineage>
</organism>
<accession>A0A1G9TTR5</accession>
<keyword evidence="1 2" id="KW-0418">Kinase</keyword>
<dbReference type="Pfam" id="PF03881">
    <property type="entry name" value="Fructosamin_kin"/>
    <property type="match status" value="1"/>
</dbReference>
<dbReference type="Proteomes" id="UP000182347">
    <property type="component" value="Unassembled WGS sequence"/>
</dbReference>
<dbReference type="PIRSF" id="PIRSF006221">
    <property type="entry name" value="Ketosamine-3-kinase"/>
    <property type="match status" value="1"/>
</dbReference>
<keyword evidence="3" id="KW-1185">Reference proteome</keyword>
<evidence type="ECO:0000256" key="1">
    <source>
        <dbReference type="PIRNR" id="PIRNR006221"/>
    </source>
</evidence>
<dbReference type="PANTHER" id="PTHR12149:SF8">
    <property type="entry name" value="PROTEIN-RIBULOSAMINE 3-KINASE"/>
    <property type="match status" value="1"/>
</dbReference>
<dbReference type="InterPro" id="IPR016477">
    <property type="entry name" value="Fructo-/Ketosamine-3-kinase"/>
</dbReference>
<proteinExistence type="inferred from homology"/>
<evidence type="ECO:0000313" key="3">
    <source>
        <dbReference type="Proteomes" id="UP000182347"/>
    </source>
</evidence>